<gene>
    <name evidence="2" type="ORF">NPIL_70851</name>
</gene>
<feature type="non-terminal residue" evidence="2">
    <location>
        <position position="48"/>
    </location>
</feature>
<dbReference type="Proteomes" id="UP000887013">
    <property type="component" value="Unassembled WGS sequence"/>
</dbReference>
<feature type="region of interest" description="Disordered" evidence="1">
    <location>
        <begin position="1"/>
        <end position="33"/>
    </location>
</feature>
<dbReference type="AlphaFoldDB" id="A0A8X6QT54"/>
<evidence type="ECO:0000313" key="2">
    <source>
        <dbReference type="EMBL" id="GFU38090.1"/>
    </source>
</evidence>
<reference evidence="2" key="1">
    <citation type="submission" date="2020-08" db="EMBL/GenBank/DDBJ databases">
        <title>Multicomponent nature underlies the extraordinary mechanical properties of spider dragline silk.</title>
        <authorList>
            <person name="Kono N."/>
            <person name="Nakamura H."/>
            <person name="Mori M."/>
            <person name="Yoshida Y."/>
            <person name="Ohtoshi R."/>
            <person name="Malay A.D."/>
            <person name="Moran D.A.P."/>
            <person name="Tomita M."/>
            <person name="Numata K."/>
            <person name="Arakawa K."/>
        </authorList>
    </citation>
    <scope>NUCLEOTIDE SEQUENCE</scope>
</reference>
<protein>
    <submittedName>
        <fullName evidence="2">Uncharacterized protein</fullName>
    </submittedName>
</protein>
<keyword evidence="3" id="KW-1185">Reference proteome</keyword>
<dbReference type="EMBL" id="BMAW01035056">
    <property type="protein sequence ID" value="GFU38090.1"/>
    <property type="molecule type" value="Genomic_DNA"/>
</dbReference>
<sequence length="48" mass="5265">MCSIPKPCATPPCPSAEARTPTTERTETKSSARIKQPHLDLPAWCIRS</sequence>
<organism evidence="2 3">
    <name type="scientific">Nephila pilipes</name>
    <name type="common">Giant wood spider</name>
    <name type="synonym">Nephila maculata</name>
    <dbReference type="NCBI Taxonomy" id="299642"/>
    <lineage>
        <taxon>Eukaryota</taxon>
        <taxon>Metazoa</taxon>
        <taxon>Ecdysozoa</taxon>
        <taxon>Arthropoda</taxon>
        <taxon>Chelicerata</taxon>
        <taxon>Arachnida</taxon>
        <taxon>Araneae</taxon>
        <taxon>Araneomorphae</taxon>
        <taxon>Entelegynae</taxon>
        <taxon>Araneoidea</taxon>
        <taxon>Nephilidae</taxon>
        <taxon>Nephila</taxon>
    </lineage>
</organism>
<comment type="caution">
    <text evidence="2">The sequence shown here is derived from an EMBL/GenBank/DDBJ whole genome shotgun (WGS) entry which is preliminary data.</text>
</comment>
<accession>A0A8X6QT54</accession>
<evidence type="ECO:0000256" key="1">
    <source>
        <dbReference type="SAM" id="MobiDB-lite"/>
    </source>
</evidence>
<evidence type="ECO:0000313" key="3">
    <source>
        <dbReference type="Proteomes" id="UP000887013"/>
    </source>
</evidence>
<proteinExistence type="predicted"/>
<name>A0A8X6QT54_NEPPI</name>